<comment type="similarity">
    <text evidence="1">Belongs to the peptidase S45 family.</text>
</comment>
<keyword evidence="2" id="KW-1133">Transmembrane helix</keyword>
<comment type="caution">
    <text evidence="3">The sequence shown here is derived from an EMBL/GenBank/DDBJ whole genome shotgun (WGS) entry which is preliminary data.</text>
</comment>
<evidence type="ECO:0008006" key="5">
    <source>
        <dbReference type="Google" id="ProtNLM"/>
    </source>
</evidence>
<dbReference type="InterPro" id="IPR043147">
    <property type="entry name" value="Penicillin_amidase_A-knob"/>
</dbReference>
<evidence type="ECO:0000313" key="4">
    <source>
        <dbReference type="Proteomes" id="UP000035100"/>
    </source>
</evidence>
<dbReference type="InterPro" id="IPR014395">
    <property type="entry name" value="Pen/GL7ACA/AHL_acylase"/>
</dbReference>
<dbReference type="PANTHER" id="PTHR34218:SF4">
    <property type="entry name" value="ACYL-HOMOSERINE LACTONE ACYLASE QUIP"/>
    <property type="match status" value="1"/>
</dbReference>
<organism evidence="3 4">
    <name type="scientific">Wenxinia marina DSM 24838</name>
    <dbReference type="NCBI Taxonomy" id="1123501"/>
    <lineage>
        <taxon>Bacteria</taxon>
        <taxon>Pseudomonadati</taxon>
        <taxon>Pseudomonadota</taxon>
        <taxon>Alphaproteobacteria</taxon>
        <taxon>Rhodobacterales</taxon>
        <taxon>Roseobacteraceae</taxon>
        <taxon>Wenxinia</taxon>
    </lineage>
</organism>
<reference evidence="3 4" key="1">
    <citation type="submission" date="2013-01" db="EMBL/GenBank/DDBJ databases">
        <authorList>
            <person name="Fiebig A."/>
            <person name="Goeker M."/>
            <person name="Klenk H.-P.P."/>
        </authorList>
    </citation>
    <scope>NUCLEOTIDE SEQUENCE [LARGE SCALE GENOMIC DNA]</scope>
    <source>
        <strain evidence="3 4">DSM 24838</strain>
    </source>
</reference>
<dbReference type="GO" id="GO:0016811">
    <property type="term" value="F:hydrolase activity, acting on carbon-nitrogen (but not peptide) bonds, in linear amides"/>
    <property type="evidence" value="ECO:0007669"/>
    <property type="project" value="InterPro"/>
</dbReference>
<keyword evidence="2" id="KW-0472">Membrane</keyword>
<name>A0A0D0QEP3_9RHOB</name>
<evidence type="ECO:0000256" key="2">
    <source>
        <dbReference type="SAM" id="Phobius"/>
    </source>
</evidence>
<dbReference type="GO" id="GO:0017000">
    <property type="term" value="P:antibiotic biosynthetic process"/>
    <property type="evidence" value="ECO:0007669"/>
    <property type="project" value="InterPro"/>
</dbReference>
<dbReference type="InterPro" id="IPR002692">
    <property type="entry name" value="S45"/>
</dbReference>
<dbReference type="RefSeq" id="WP_081617136.1">
    <property type="nucleotide sequence ID" value="NZ_KB902299.1"/>
</dbReference>
<feature type="transmembrane region" description="Helical" evidence="2">
    <location>
        <begin position="7"/>
        <end position="30"/>
    </location>
</feature>
<dbReference type="SUPFAM" id="SSF56235">
    <property type="entry name" value="N-terminal nucleophile aminohydrolases (Ntn hydrolases)"/>
    <property type="match status" value="2"/>
</dbReference>
<dbReference type="InterPro" id="IPR023343">
    <property type="entry name" value="Penicillin_amidase_dom1"/>
</dbReference>
<keyword evidence="4" id="KW-1185">Reference proteome</keyword>
<dbReference type="EMBL" id="AONG01000009">
    <property type="protein sequence ID" value="KIQ69478.1"/>
    <property type="molecule type" value="Genomic_DNA"/>
</dbReference>
<accession>A0A0D0QEP3</accession>
<dbReference type="PANTHER" id="PTHR34218">
    <property type="entry name" value="PEPTIDASE S45 PENICILLIN AMIDASE"/>
    <property type="match status" value="1"/>
</dbReference>
<sequence length="645" mass="70481">MRRLFNILLYGFLAICITASVGSGLVYFLLSRSVPDYDEDFTVAGLDGPVDILRDSSAVPHISATSAADVYFAIGFVHAQDRLGQLLRARRRAEASWPSDEILDLAPAVSDALASYAAGVNAWLELVSAGGRGRGSPELLIADERSIAAWTPGDSLRIARSFLNGLLPGSAREGMPSISSAIIPADRQRVPELFATDPEQRLDAWAMDGDRTATGTPILAADISGSLSLPSEWYLADLQFSTGPVIGATMPGVPFVIVGRNARVAWAFRTFPVPDEEAPRGPSTVQAAGFLTMLELFARSADATDAIGVAADMLPKGMEALAIDRETVARWPRAEAVRASSFRDIRLAELEARQSIFSTEGAIGVQRDTVSSVARTLLPLMAKELWFVQSRDSIEGTDADVLRRELLDRLASWNGNMDRYSPEPLLFWTWVRALQQRILKDEFPTAEQIWTRPNPDFLYAVLSNRRGSAIWCDIRLSSPRETCEEQVRAALDDALGWLVDRYGRDPSTWTWGEEHTLDMQWSPISSRGLLTDLLSLQTPISGDPFTQFLTSFGLEEGRPFLVGAGSNFQAVMSISEEAGSYYIAPAGQSGHPLSRFYDNLFPSWIQGEYLAMSTDLSLARGGASGLSRLTPATSDNPRMSEGRSE</sequence>
<dbReference type="PATRIC" id="fig|1123501.6.peg.1938"/>
<proteinExistence type="inferred from homology"/>
<dbReference type="STRING" id="1123501.Wenmar_01840"/>
<dbReference type="InterPro" id="IPR029055">
    <property type="entry name" value="Ntn_hydrolases_N"/>
</dbReference>
<protein>
    <recommendedName>
        <fullName evidence="5">Penicillin amidase</fullName>
    </recommendedName>
</protein>
<evidence type="ECO:0000256" key="1">
    <source>
        <dbReference type="ARBA" id="ARBA00006586"/>
    </source>
</evidence>
<dbReference type="OrthoDB" id="9760084at2"/>
<dbReference type="Gene3D" id="1.10.1400.10">
    <property type="match status" value="1"/>
</dbReference>
<dbReference type="Proteomes" id="UP000035100">
    <property type="component" value="Unassembled WGS sequence"/>
</dbReference>
<dbReference type="Gene3D" id="1.10.439.10">
    <property type="entry name" value="Penicillin Amidohydrolase, domain 1"/>
    <property type="match status" value="1"/>
</dbReference>
<dbReference type="AlphaFoldDB" id="A0A0D0QEP3"/>
<dbReference type="Gene3D" id="3.60.20.10">
    <property type="entry name" value="Glutamine Phosphoribosylpyrophosphate, subunit 1, domain 1"/>
    <property type="match status" value="2"/>
</dbReference>
<keyword evidence="2" id="KW-0812">Transmembrane</keyword>
<gene>
    <name evidence="3" type="ORF">Wenmar_01840</name>
</gene>
<evidence type="ECO:0000313" key="3">
    <source>
        <dbReference type="EMBL" id="KIQ69478.1"/>
    </source>
</evidence>
<dbReference type="PIRSF" id="PIRSF001227">
    <property type="entry name" value="Pen_acylase"/>
    <property type="match status" value="1"/>
</dbReference>
<dbReference type="Pfam" id="PF01804">
    <property type="entry name" value="Penicil_amidase"/>
    <property type="match status" value="2"/>
</dbReference>